<evidence type="ECO:0000313" key="1">
    <source>
        <dbReference type="EnsemblMetazoa" id="PPA12487.1"/>
    </source>
</evidence>
<reference evidence="1" key="2">
    <citation type="submission" date="2022-06" db="UniProtKB">
        <authorList>
            <consortium name="EnsemblMetazoa"/>
        </authorList>
    </citation>
    <scope>IDENTIFICATION</scope>
    <source>
        <strain evidence="1">PS312</strain>
    </source>
</reference>
<dbReference type="Pfam" id="PF02958">
    <property type="entry name" value="EcKL"/>
    <property type="match status" value="1"/>
</dbReference>
<dbReference type="EnsemblMetazoa" id="PPA12487.1">
    <property type="protein sequence ID" value="PPA12487.1"/>
    <property type="gene ID" value="WBGene00102041"/>
</dbReference>
<reference evidence="2" key="1">
    <citation type="journal article" date="2008" name="Nat. Genet.">
        <title>The Pristionchus pacificus genome provides a unique perspective on nematode lifestyle and parasitism.</title>
        <authorList>
            <person name="Dieterich C."/>
            <person name="Clifton S.W."/>
            <person name="Schuster L.N."/>
            <person name="Chinwalla A."/>
            <person name="Delehaunty K."/>
            <person name="Dinkelacker I."/>
            <person name="Fulton L."/>
            <person name="Fulton R."/>
            <person name="Godfrey J."/>
            <person name="Minx P."/>
            <person name="Mitreva M."/>
            <person name="Roeseler W."/>
            <person name="Tian H."/>
            <person name="Witte H."/>
            <person name="Yang S.P."/>
            <person name="Wilson R.K."/>
            <person name="Sommer R.J."/>
        </authorList>
    </citation>
    <scope>NUCLEOTIDE SEQUENCE [LARGE SCALE GENOMIC DNA]</scope>
    <source>
        <strain evidence="2">PS312</strain>
    </source>
</reference>
<protein>
    <submittedName>
        <fullName evidence="1">Phosphotransferase</fullName>
    </submittedName>
</protein>
<dbReference type="PANTHER" id="PTHR23020:SF20">
    <property type="entry name" value="CHK KINASE-LIKE DOMAIN-CONTAINING PROTEIN"/>
    <property type="match status" value="1"/>
</dbReference>
<dbReference type="Pfam" id="PF07914">
    <property type="entry name" value="DUF1679"/>
    <property type="match status" value="1"/>
</dbReference>
<accession>A0A8R1UA18</accession>
<keyword evidence="2" id="KW-1185">Reference proteome</keyword>
<dbReference type="InterPro" id="IPR015897">
    <property type="entry name" value="CHK_kinase-like"/>
</dbReference>
<dbReference type="InterPro" id="IPR011009">
    <property type="entry name" value="Kinase-like_dom_sf"/>
</dbReference>
<dbReference type="InterPro" id="IPR052961">
    <property type="entry name" value="Oxido-Kinase-like_Enzymes"/>
</dbReference>
<evidence type="ECO:0000313" key="2">
    <source>
        <dbReference type="Proteomes" id="UP000005239"/>
    </source>
</evidence>
<organism evidence="1 2">
    <name type="scientific">Pristionchus pacificus</name>
    <name type="common">Parasitic nematode worm</name>
    <dbReference type="NCBI Taxonomy" id="54126"/>
    <lineage>
        <taxon>Eukaryota</taxon>
        <taxon>Metazoa</taxon>
        <taxon>Ecdysozoa</taxon>
        <taxon>Nematoda</taxon>
        <taxon>Chromadorea</taxon>
        <taxon>Rhabditida</taxon>
        <taxon>Rhabditina</taxon>
        <taxon>Diplogasteromorpha</taxon>
        <taxon>Diplogasteroidea</taxon>
        <taxon>Neodiplogasteridae</taxon>
        <taxon>Pristionchus</taxon>
    </lineage>
</organism>
<dbReference type="InterPro" id="IPR012877">
    <property type="entry name" value="Dhs-27"/>
</dbReference>
<dbReference type="AlphaFoldDB" id="A0A2A6CSR3"/>
<name>A0A2A6CSR3_PRIPA</name>
<dbReference type="SMART" id="SM00587">
    <property type="entry name" value="CHK"/>
    <property type="match status" value="2"/>
</dbReference>
<dbReference type="Gene3D" id="3.90.1200.10">
    <property type="match status" value="2"/>
</dbReference>
<proteinExistence type="predicted"/>
<dbReference type="Proteomes" id="UP000005239">
    <property type="component" value="Unassembled WGS sequence"/>
</dbReference>
<gene>
    <name evidence="1" type="primary">WBGene00102041</name>
</gene>
<dbReference type="SUPFAM" id="SSF56112">
    <property type="entry name" value="Protein kinase-like (PK-like)"/>
    <property type="match status" value="2"/>
</dbReference>
<sequence length="753" mass="84727">MIEDYKGQIITILQQSGESVTDEDSFSFSPLGEGMGHSSLLWTVFLGQKKYAVKITDPTRRVVEMSKQRGMTDEDCVFFTQLFTDFHNRELQIYRWFQKNCNSDKTDSIDIPIVEYFGGSQCEDQQPGIIIMADLSSESAPVTRGGLSLPTIYSLIDGVAAYQTKYLTVKEKRLQIDLIPKDLLFKLVSSSVIRCIDGISGKRWLTDDWKISLTTWADPDQLRSMQYDRDDGDLLHTLCHMDLWTNNILFSQGENGLGLLAVVDWQAATVGNPLIDVVSVIGINMIPSERRAHEKTILQYYIDAIQKKSHTFKKEFPVGTVEELLPSYRRALRFAALQLVMQLGYRPAEDVVEEASDDEEGSEKLGIYSARLRAVLEDIVQQQSSTMAESIVLTPEREEIVALLRKHGEEIKDEDSFTFERLGEGRGFCSLLYKVSIGAKSFAVKITNPSGNITGTEGSVGLHQNVHNRECDLYEWVAGYLADGGEKTDVEKLARTYGGRKCEGKEGVLIMEDLSGRMTSDVDFTKGYSVDVVKGIIRCIAGYQSAYLSAEKKFPTSDKSVCHSAVVNMGIHCVGALAVKEWLPKEGDKRSALISFVKDVEKLQDEYPDFAKSLPRTLTHCDLWPNNMLFEKTKDHPDGELLAVVDWQCASVGNALLDVASAIGVCLTPENRRLHDVELVEYYVEEIEKRKDRFREKAVFDKETVTKMYRESLKWAALQLVFTAVFNPTADQPEEGQEDGPLSRRLKAIMEEI</sequence>
<dbReference type="InterPro" id="IPR004119">
    <property type="entry name" value="EcKL"/>
</dbReference>
<dbReference type="PANTHER" id="PTHR23020">
    <property type="entry name" value="UNCHARACTERIZED NUCLEAR HORMONE RECEPTOR-RELATED"/>
    <property type="match status" value="1"/>
</dbReference>
<dbReference type="OrthoDB" id="5915577at2759"/>
<accession>A0A2A6CSR3</accession>